<sequence>MVSTPFLLLPLLLVSDSVKFRCAYVVAVIALYWTTEPIPLGATSLIPIVLFPMLGVLTTEKTCQLYMNETNIMFVGTLIMAIAIEHSCLHQRIALSALCFLGTGVKMLVFGLMAISMFLSMWINNVAITAMMMPVVDSLSKELLCRNTDDDIDQVENELLGLTLIPLKEISDIGCEDLVSNLDGKLAQVSDEVAVKIVPRTGATSATKALKGRIRVLLYLSVIYGANTGAITTITSAASNIVFKFVVEDEYEGRAPVDYATWLFFALPITLLSTALIYILVVPLFFRCRRPNLDSDGGSAALDAIRSNYAALGPIRTPKDATAVMIAVVLLFVIPAEPKKLTSSPGLVTWKVVQAKLQWSVILLIGSGFAIAEAMRAEDLQINPLLFMIPATIASNFAFLLPVGTPANAIVYEHARLKVSDMVLPGLLVKVITLMVTVAATYIIGDPVFNMFSFPGWVSDKNAANITNVGVHR</sequence>
<reference evidence="1 2" key="1">
    <citation type="journal article" date="2020" name="Cell">
        <title>Large-Scale Comparative Analyses of Tick Genomes Elucidate Their Genetic Diversity and Vector Capacities.</title>
        <authorList>
            <consortium name="Tick Genome and Microbiome Consortium (TIGMIC)"/>
            <person name="Jia N."/>
            <person name="Wang J."/>
            <person name="Shi W."/>
            <person name="Du L."/>
            <person name="Sun Y."/>
            <person name="Zhan W."/>
            <person name="Jiang J.F."/>
            <person name="Wang Q."/>
            <person name="Zhang B."/>
            <person name="Ji P."/>
            <person name="Bell-Sakyi L."/>
            <person name="Cui X.M."/>
            <person name="Yuan T.T."/>
            <person name="Jiang B.G."/>
            <person name="Yang W.F."/>
            <person name="Lam T.T."/>
            <person name="Chang Q.C."/>
            <person name="Ding S.J."/>
            <person name="Wang X.J."/>
            <person name="Zhu J.G."/>
            <person name="Ruan X.D."/>
            <person name="Zhao L."/>
            <person name="Wei J.T."/>
            <person name="Ye R.Z."/>
            <person name="Que T.C."/>
            <person name="Du C.H."/>
            <person name="Zhou Y.H."/>
            <person name="Cheng J.X."/>
            <person name="Dai P.F."/>
            <person name="Guo W.B."/>
            <person name="Han X.H."/>
            <person name="Huang E.J."/>
            <person name="Li L.F."/>
            <person name="Wei W."/>
            <person name="Gao Y.C."/>
            <person name="Liu J.Z."/>
            <person name="Shao H.Z."/>
            <person name="Wang X."/>
            <person name="Wang C.C."/>
            <person name="Yang T.C."/>
            <person name="Huo Q.B."/>
            <person name="Li W."/>
            <person name="Chen H.Y."/>
            <person name="Chen S.E."/>
            <person name="Zhou L.G."/>
            <person name="Ni X.B."/>
            <person name="Tian J.H."/>
            <person name="Sheng Y."/>
            <person name="Liu T."/>
            <person name="Pan Y.S."/>
            <person name="Xia L.Y."/>
            <person name="Li J."/>
            <person name="Zhao F."/>
            <person name="Cao W.C."/>
        </authorList>
    </citation>
    <scope>NUCLEOTIDE SEQUENCE [LARGE SCALE GENOMIC DNA]</scope>
    <source>
        <strain evidence="1">Iper-2018</strain>
    </source>
</reference>
<dbReference type="EMBL" id="JABSTQ010009738">
    <property type="protein sequence ID" value="KAG0426267.1"/>
    <property type="molecule type" value="Genomic_DNA"/>
</dbReference>
<protein>
    <submittedName>
        <fullName evidence="1">Uncharacterized protein</fullName>
    </submittedName>
</protein>
<comment type="caution">
    <text evidence="1">The sequence shown here is derived from an EMBL/GenBank/DDBJ whole genome shotgun (WGS) entry which is preliminary data.</text>
</comment>
<evidence type="ECO:0000313" key="2">
    <source>
        <dbReference type="Proteomes" id="UP000805193"/>
    </source>
</evidence>
<accession>A0AC60PZP7</accession>
<organism evidence="1 2">
    <name type="scientific">Ixodes persulcatus</name>
    <name type="common">Taiga tick</name>
    <dbReference type="NCBI Taxonomy" id="34615"/>
    <lineage>
        <taxon>Eukaryota</taxon>
        <taxon>Metazoa</taxon>
        <taxon>Ecdysozoa</taxon>
        <taxon>Arthropoda</taxon>
        <taxon>Chelicerata</taxon>
        <taxon>Arachnida</taxon>
        <taxon>Acari</taxon>
        <taxon>Parasitiformes</taxon>
        <taxon>Ixodida</taxon>
        <taxon>Ixodoidea</taxon>
        <taxon>Ixodidae</taxon>
        <taxon>Ixodinae</taxon>
        <taxon>Ixodes</taxon>
    </lineage>
</organism>
<keyword evidence="2" id="KW-1185">Reference proteome</keyword>
<proteinExistence type="predicted"/>
<evidence type="ECO:0000313" key="1">
    <source>
        <dbReference type="EMBL" id="KAG0426267.1"/>
    </source>
</evidence>
<gene>
    <name evidence="1" type="ORF">HPB47_026615</name>
</gene>
<name>A0AC60PZP7_IXOPE</name>
<dbReference type="Proteomes" id="UP000805193">
    <property type="component" value="Unassembled WGS sequence"/>
</dbReference>